<dbReference type="PROSITE" id="PS50835">
    <property type="entry name" value="IG_LIKE"/>
    <property type="match status" value="2"/>
</dbReference>
<feature type="domain" description="Ig-like" evidence="9">
    <location>
        <begin position="129"/>
        <end position="235"/>
    </location>
</feature>
<dbReference type="Gene3D" id="2.60.40.10">
    <property type="entry name" value="Immunoglobulins"/>
    <property type="match status" value="2"/>
</dbReference>
<evidence type="ECO:0000256" key="6">
    <source>
        <dbReference type="ARBA" id="ARBA00023157"/>
    </source>
</evidence>
<dbReference type="SMART" id="SM00409">
    <property type="entry name" value="IG"/>
    <property type="match status" value="2"/>
</dbReference>
<name>A0A3B3ZXK4_9GOBI</name>
<evidence type="ECO:0000313" key="10">
    <source>
        <dbReference type="Ensembl" id="ENSPMGP00000009255.1"/>
    </source>
</evidence>
<evidence type="ECO:0000259" key="9">
    <source>
        <dbReference type="PROSITE" id="PS50835"/>
    </source>
</evidence>
<proteinExistence type="predicted"/>
<dbReference type="SUPFAM" id="SSF48726">
    <property type="entry name" value="Immunoglobulin"/>
    <property type="match status" value="2"/>
</dbReference>
<sequence>MFSSPVSSQVNLHETSHFLFATVGDSITLTCYYEDKNKVLGAMQYWYKESLGTKPTRISSFSKYYQTKSLHGEFNQSHRFTLDADHENNNLNIKHVQMSDSAVYLCITCFLHNVDIIESVTLIVKSLSPTAEVRQSPHEDTEPGHSVTLNCNVQTESCEGEHRVHWFKQSEESAAGLLYIKGSSSDQCESNTDSPTKSCVYKLPIHNVSSEQTGTYYCAVAACGQVLFGNGTRITIKCEEDPRIYILSGALVFSSLLVLLLALAVCIMKRKLNWLCRTSSNTNAGEQEVNSLHYAALSVHPSSRRQRVTAQTDCVYSSVHPHD</sequence>
<dbReference type="SMART" id="SM00406">
    <property type="entry name" value="IGv"/>
    <property type="match status" value="2"/>
</dbReference>
<dbReference type="GO" id="GO:0005886">
    <property type="term" value="C:plasma membrane"/>
    <property type="evidence" value="ECO:0007669"/>
    <property type="project" value="UniProtKB-SubCell"/>
</dbReference>
<keyword evidence="8" id="KW-0812">Transmembrane</keyword>
<dbReference type="GO" id="GO:0002376">
    <property type="term" value="P:immune system process"/>
    <property type="evidence" value="ECO:0007669"/>
    <property type="project" value="UniProtKB-KW"/>
</dbReference>
<dbReference type="InterPro" id="IPR007110">
    <property type="entry name" value="Ig-like_dom"/>
</dbReference>
<evidence type="ECO:0000256" key="3">
    <source>
        <dbReference type="ARBA" id="ARBA00022729"/>
    </source>
</evidence>
<reference evidence="10" key="1">
    <citation type="submission" date="2025-08" db="UniProtKB">
        <authorList>
            <consortium name="Ensembl"/>
        </authorList>
    </citation>
    <scope>IDENTIFICATION</scope>
</reference>
<reference evidence="10" key="2">
    <citation type="submission" date="2025-09" db="UniProtKB">
        <authorList>
            <consortium name="Ensembl"/>
        </authorList>
    </citation>
    <scope>IDENTIFICATION</scope>
</reference>
<evidence type="ECO:0000256" key="7">
    <source>
        <dbReference type="ARBA" id="ARBA00023180"/>
    </source>
</evidence>
<evidence type="ECO:0000256" key="5">
    <source>
        <dbReference type="ARBA" id="ARBA00023136"/>
    </source>
</evidence>
<dbReference type="Ensembl" id="ENSPMGT00000009868.1">
    <property type="protein sequence ID" value="ENSPMGP00000009255.1"/>
    <property type="gene ID" value="ENSPMGG00000007667.1"/>
</dbReference>
<protein>
    <recommendedName>
        <fullName evidence="9">Ig-like domain-containing protein</fullName>
    </recommendedName>
</protein>
<dbReference type="InterPro" id="IPR013783">
    <property type="entry name" value="Ig-like_fold"/>
</dbReference>
<feature type="domain" description="Ig-like" evidence="9">
    <location>
        <begin position="5"/>
        <end position="106"/>
    </location>
</feature>
<evidence type="ECO:0000256" key="4">
    <source>
        <dbReference type="ARBA" id="ARBA00022859"/>
    </source>
</evidence>
<dbReference type="InterPro" id="IPR003599">
    <property type="entry name" value="Ig_sub"/>
</dbReference>
<dbReference type="PANTHER" id="PTHR19433">
    <property type="entry name" value="T-CELL RECEPTOR ALPHA CHAIN V REGION-RELATED"/>
    <property type="match status" value="1"/>
</dbReference>
<dbReference type="PANTHER" id="PTHR19433:SF111">
    <property type="entry name" value="T CELL RECEPTOR ALPHA VARIABLE 4"/>
    <property type="match status" value="1"/>
</dbReference>
<dbReference type="InterPro" id="IPR052051">
    <property type="entry name" value="TCR_complex_component"/>
</dbReference>
<evidence type="ECO:0000256" key="2">
    <source>
        <dbReference type="ARBA" id="ARBA00022475"/>
    </source>
</evidence>
<keyword evidence="5 8" id="KW-0472">Membrane</keyword>
<evidence type="ECO:0000256" key="8">
    <source>
        <dbReference type="SAM" id="Phobius"/>
    </source>
</evidence>
<dbReference type="InterPro" id="IPR036179">
    <property type="entry name" value="Ig-like_dom_sf"/>
</dbReference>
<keyword evidence="4" id="KW-0391">Immunity</keyword>
<keyword evidence="11" id="KW-1185">Reference proteome</keyword>
<keyword evidence="2" id="KW-1003">Cell membrane</keyword>
<dbReference type="InterPro" id="IPR013106">
    <property type="entry name" value="Ig_V-set"/>
</dbReference>
<organism evidence="10 11">
    <name type="scientific">Periophthalmus magnuspinnatus</name>
    <dbReference type="NCBI Taxonomy" id="409849"/>
    <lineage>
        <taxon>Eukaryota</taxon>
        <taxon>Metazoa</taxon>
        <taxon>Chordata</taxon>
        <taxon>Craniata</taxon>
        <taxon>Vertebrata</taxon>
        <taxon>Euteleostomi</taxon>
        <taxon>Actinopterygii</taxon>
        <taxon>Neopterygii</taxon>
        <taxon>Teleostei</taxon>
        <taxon>Neoteleostei</taxon>
        <taxon>Acanthomorphata</taxon>
        <taxon>Gobiaria</taxon>
        <taxon>Gobiiformes</taxon>
        <taxon>Gobioidei</taxon>
        <taxon>Gobiidae</taxon>
        <taxon>Oxudercinae</taxon>
        <taxon>Periophthalmus</taxon>
    </lineage>
</organism>
<dbReference type="CDD" id="cd00099">
    <property type="entry name" value="IgV"/>
    <property type="match status" value="2"/>
</dbReference>
<feature type="transmembrane region" description="Helical" evidence="8">
    <location>
        <begin position="244"/>
        <end position="267"/>
    </location>
</feature>
<dbReference type="Pfam" id="PF07686">
    <property type="entry name" value="V-set"/>
    <property type="match status" value="2"/>
</dbReference>
<comment type="subcellular location">
    <subcellularLocation>
        <location evidence="1">Cell membrane</location>
    </subcellularLocation>
</comment>
<evidence type="ECO:0000313" key="11">
    <source>
        <dbReference type="Proteomes" id="UP000261520"/>
    </source>
</evidence>
<keyword evidence="8" id="KW-1133">Transmembrane helix</keyword>
<dbReference type="GO" id="GO:0009617">
    <property type="term" value="P:response to bacterium"/>
    <property type="evidence" value="ECO:0007669"/>
    <property type="project" value="TreeGrafter"/>
</dbReference>
<evidence type="ECO:0000256" key="1">
    <source>
        <dbReference type="ARBA" id="ARBA00004236"/>
    </source>
</evidence>
<accession>A0A3B3ZXK4</accession>
<dbReference type="AlphaFoldDB" id="A0A3B3ZXK4"/>
<keyword evidence="7" id="KW-0325">Glycoprotein</keyword>
<dbReference type="Proteomes" id="UP000261520">
    <property type="component" value="Unplaced"/>
</dbReference>
<keyword evidence="6" id="KW-1015">Disulfide bond</keyword>
<keyword evidence="3" id="KW-0732">Signal</keyword>